<protein>
    <submittedName>
        <fullName evidence="1">Uncharacterized protein</fullName>
    </submittedName>
</protein>
<accession>A0AAW7X3F1</accession>
<evidence type="ECO:0000313" key="2">
    <source>
        <dbReference type="Proteomes" id="UP001169760"/>
    </source>
</evidence>
<sequence length="113" mass="12901">MAGTIAINDKKDFAMSSVYFDAIINYSKKHIENISKELARELYEPIEEAGFYVFGLTETTEKDFKLIFKTLSECYAHCKKEGKIGQLEPQLYGEVMNTWGEVLAAMEEDQRAS</sequence>
<comment type="caution">
    <text evidence="1">The sequence shown here is derived from an EMBL/GenBank/DDBJ whole genome shotgun (WGS) entry which is preliminary data.</text>
</comment>
<dbReference type="Proteomes" id="UP001169760">
    <property type="component" value="Unassembled WGS sequence"/>
</dbReference>
<gene>
    <name evidence="1" type="ORF">Q4521_01515</name>
</gene>
<name>A0AAW7X3F1_9GAMM</name>
<reference evidence="1" key="1">
    <citation type="submission" date="2023-07" db="EMBL/GenBank/DDBJ databases">
        <title>Genome content predicts the carbon catabolic preferences of heterotrophic bacteria.</title>
        <authorList>
            <person name="Gralka M."/>
        </authorList>
    </citation>
    <scope>NUCLEOTIDE SEQUENCE</scope>
    <source>
        <strain evidence="1">I3M17_2</strain>
    </source>
</reference>
<dbReference type="RefSeq" id="WP_303490375.1">
    <property type="nucleotide sequence ID" value="NZ_JAUOPB010000001.1"/>
</dbReference>
<dbReference type="EMBL" id="JAUOPB010000001">
    <property type="protein sequence ID" value="MDO6421141.1"/>
    <property type="molecule type" value="Genomic_DNA"/>
</dbReference>
<proteinExistence type="predicted"/>
<organism evidence="1 2">
    <name type="scientific">Saccharophagus degradans</name>
    <dbReference type="NCBI Taxonomy" id="86304"/>
    <lineage>
        <taxon>Bacteria</taxon>
        <taxon>Pseudomonadati</taxon>
        <taxon>Pseudomonadota</taxon>
        <taxon>Gammaproteobacteria</taxon>
        <taxon>Cellvibrionales</taxon>
        <taxon>Cellvibrionaceae</taxon>
        <taxon>Saccharophagus</taxon>
    </lineage>
</organism>
<dbReference type="AlphaFoldDB" id="A0AAW7X3F1"/>
<evidence type="ECO:0000313" key="1">
    <source>
        <dbReference type="EMBL" id="MDO6421141.1"/>
    </source>
</evidence>